<evidence type="ECO:0000313" key="3">
    <source>
        <dbReference type="Proteomes" id="UP000694548"/>
    </source>
</evidence>
<dbReference type="InterPro" id="IPR023577">
    <property type="entry name" value="CYTH_domain"/>
</dbReference>
<dbReference type="PANTHER" id="PTHR14586:SF1">
    <property type="entry name" value="THIAMINE-TRIPHOSPHATASE"/>
    <property type="match status" value="1"/>
</dbReference>
<dbReference type="Proteomes" id="UP000694548">
    <property type="component" value="Chromosome sgr08"/>
</dbReference>
<dbReference type="GO" id="GO:0000287">
    <property type="term" value="F:magnesium ion binding"/>
    <property type="evidence" value="ECO:0007669"/>
    <property type="project" value="TreeGrafter"/>
</dbReference>
<name>A0A8C6KSZ2_NOTFU</name>
<evidence type="ECO:0000259" key="1">
    <source>
        <dbReference type="SMART" id="SM01118"/>
    </source>
</evidence>
<keyword evidence="3" id="KW-1185">Reference proteome</keyword>
<organism evidence="2 3">
    <name type="scientific">Nothobranchius furzeri</name>
    <name type="common">Turquoise killifish</name>
    <dbReference type="NCBI Taxonomy" id="105023"/>
    <lineage>
        <taxon>Eukaryota</taxon>
        <taxon>Metazoa</taxon>
        <taxon>Chordata</taxon>
        <taxon>Craniata</taxon>
        <taxon>Vertebrata</taxon>
        <taxon>Euteleostomi</taxon>
        <taxon>Actinopterygii</taxon>
        <taxon>Neopterygii</taxon>
        <taxon>Teleostei</taxon>
        <taxon>Neoteleostei</taxon>
        <taxon>Acanthomorphata</taxon>
        <taxon>Ovalentaria</taxon>
        <taxon>Atherinomorphae</taxon>
        <taxon>Cyprinodontiformes</taxon>
        <taxon>Nothobranchiidae</taxon>
        <taxon>Nothobranchius</taxon>
    </lineage>
</organism>
<reference evidence="2" key="3">
    <citation type="submission" date="2025-09" db="UniProtKB">
        <authorList>
            <consortium name="Ensembl"/>
        </authorList>
    </citation>
    <scope>IDENTIFICATION</scope>
</reference>
<reference evidence="2" key="1">
    <citation type="submission" date="2014-08" db="EMBL/GenBank/DDBJ databases">
        <authorList>
            <person name="Senf B."/>
            <person name="Petzold A."/>
            <person name="Downie B.R."/>
            <person name="Koch P."/>
            <person name="Platzer M."/>
        </authorList>
    </citation>
    <scope>NUCLEOTIDE SEQUENCE [LARGE SCALE GENOMIC DNA]</scope>
    <source>
        <strain evidence="2">GRZ</strain>
    </source>
</reference>
<dbReference type="Ensembl" id="ENSNFUT00015009554.1">
    <property type="protein sequence ID" value="ENSNFUP00015009085.1"/>
    <property type="gene ID" value="ENSNFUG00015004423.1"/>
</dbReference>
<dbReference type="Pfam" id="PF01928">
    <property type="entry name" value="CYTH"/>
    <property type="match status" value="1"/>
</dbReference>
<sequence>ILFQMSVEVERKFLFSDDTLKTLESIGVCVGEHQFHDQYYDTPESELTLRDMWLRKRNGCWELKCPTSTSSSGREELSGEQSVAAVLCTCYKEINNLPEIYQRVREVLKEAGKDGELEETPSQGDDSWLSRLNLSCFAEYTTTRRSFTLREGGVQIDLDQADFGHHVGELEVLVPEGGDVQSAQEKITETALKLGLTGDKQVEGKMNVFLKRYRPEQYEKLLRAHVL</sequence>
<dbReference type="SMART" id="SM01118">
    <property type="entry name" value="CYTH"/>
    <property type="match status" value="1"/>
</dbReference>
<dbReference type="GO" id="GO:0050333">
    <property type="term" value="F:thiamine triphosphate phosphatase activity"/>
    <property type="evidence" value="ECO:0007669"/>
    <property type="project" value="Ensembl"/>
</dbReference>
<reference evidence="2" key="2">
    <citation type="submission" date="2025-08" db="UniProtKB">
        <authorList>
            <consortium name="Ensembl"/>
        </authorList>
    </citation>
    <scope>IDENTIFICATION</scope>
</reference>
<proteinExistence type="predicted"/>
<gene>
    <name evidence="2" type="primary">THTPA</name>
    <name evidence="2" type="synonym">thtpa</name>
</gene>
<dbReference type="GeneTree" id="ENSGT00390000005996"/>
<dbReference type="AlphaFoldDB" id="A0A8C6KSZ2"/>
<evidence type="ECO:0000313" key="2">
    <source>
        <dbReference type="Ensembl" id="ENSNFUP00015009085.1"/>
    </source>
</evidence>
<dbReference type="InterPro" id="IPR039582">
    <property type="entry name" value="THTPA"/>
</dbReference>
<dbReference type="SUPFAM" id="SSF55154">
    <property type="entry name" value="CYTH-like phosphatases"/>
    <property type="match status" value="1"/>
</dbReference>
<dbReference type="InterPro" id="IPR033469">
    <property type="entry name" value="CYTH-like_dom_sf"/>
</dbReference>
<dbReference type="GO" id="GO:0042357">
    <property type="term" value="P:thiamine diphosphate metabolic process"/>
    <property type="evidence" value="ECO:0007669"/>
    <property type="project" value="TreeGrafter"/>
</dbReference>
<dbReference type="PANTHER" id="PTHR14586">
    <property type="entry name" value="THIAMINE-TRIPHOSPHATASE"/>
    <property type="match status" value="1"/>
</dbReference>
<dbReference type="Gene3D" id="2.40.320.10">
    <property type="entry name" value="Hypothetical Protein Pfu-838710-001"/>
    <property type="match status" value="1"/>
</dbReference>
<accession>A0A8C6KSZ2</accession>
<feature type="domain" description="CYTH" evidence="1">
    <location>
        <begin position="6"/>
        <end position="212"/>
    </location>
</feature>
<protein>
    <submittedName>
        <fullName evidence="2">Thiamine triphosphatase</fullName>
    </submittedName>
</protein>